<dbReference type="InterPro" id="IPR006311">
    <property type="entry name" value="TAT_signal"/>
</dbReference>
<dbReference type="Pfam" id="PF00561">
    <property type="entry name" value="Abhydrolase_1"/>
    <property type="match status" value="1"/>
</dbReference>
<dbReference type="SUPFAM" id="SSF53474">
    <property type="entry name" value="alpha/beta-Hydrolases"/>
    <property type="match status" value="1"/>
</dbReference>
<keyword evidence="3" id="KW-0378">Hydrolase</keyword>
<dbReference type="OrthoDB" id="9804723at2"/>
<organism evidence="3 4">
    <name type="scientific">Rhodoblastus acidophilus</name>
    <name type="common">Rhodopseudomonas acidophila</name>
    <dbReference type="NCBI Taxonomy" id="1074"/>
    <lineage>
        <taxon>Bacteria</taxon>
        <taxon>Pseudomonadati</taxon>
        <taxon>Pseudomonadota</taxon>
        <taxon>Alphaproteobacteria</taxon>
        <taxon>Hyphomicrobiales</taxon>
        <taxon>Rhodoblastaceae</taxon>
        <taxon>Rhodoblastus</taxon>
    </lineage>
</organism>
<keyword evidence="1" id="KW-0732">Signal</keyword>
<evidence type="ECO:0000313" key="4">
    <source>
        <dbReference type="Proteomes" id="UP000439113"/>
    </source>
</evidence>
<dbReference type="PRINTS" id="PR00412">
    <property type="entry name" value="EPOXHYDRLASE"/>
</dbReference>
<feature type="chain" id="PRO_5026743631" evidence="1">
    <location>
        <begin position="31"/>
        <end position="348"/>
    </location>
</feature>
<dbReference type="GO" id="GO:0016020">
    <property type="term" value="C:membrane"/>
    <property type="evidence" value="ECO:0007669"/>
    <property type="project" value="TreeGrafter"/>
</dbReference>
<dbReference type="RefSeq" id="WP_155445938.1">
    <property type="nucleotide sequence ID" value="NZ_JAOQNR010000006.1"/>
</dbReference>
<dbReference type="AlphaFoldDB" id="A0A6N8DPX4"/>
<feature type="domain" description="AB hydrolase-1" evidence="2">
    <location>
        <begin position="86"/>
        <end position="333"/>
    </location>
</feature>
<dbReference type="GO" id="GO:0047372">
    <property type="term" value="F:monoacylglycerol lipase activity"/>
    <property type="evidence" value="ECO:0007669"/>
    <property type="project" value="TreeGrafter"/>
</dbReference>
<dbReference type="PANTHER" id="PTHR43798">
    <property type="entry name" value="MONOACYLGLYCEROL LIPASE"/>
    <property type="match status" value="1"/>
</dbReference>
<evidence type="ECO:0000256" key="1">
    <source>
        <dbReference type="SAM" id="SignalP"/>
    </source>
</evidence>
<sequence length="348" mass="38145">MEDTRTSAASRRAFLAGAAAAPLLAAPARAQSKAAASEKTLEPMGVCFEGWPYPGPVKFLALDHGEPTRMAYMDFPAADGFAKNRAVMLLHGKNFDSSYWTDVIAFLRRAGFRVIVPDQIGFNKSSKPIRTYSFADLVANTLSLADGLGLRTFDVIGHSTGGMLAVHLASKHPARVRKLVLEDPIGLVDYRDHIPPQTLATLEKAEAAYDEASYRAFVARYFVSLPAAQYEPFVTSRMRLALSGDYPRYLRVVALTYLMIYNEPVRKLFGSLRPPTLLVTGAQDKATPFLAYASEEAKKRIPPLAQAARDVAQAHPAIRHVEFPGVGHVPHLEATKDFEREVLAFLGA</sequence>
<reference evidence="3 4" key="1">
    <citation type="submission" date="2019-11" db="EMBL/GenBank/DDBJ databases">
        <title>Whole-genome sequence of a Rhodoblastus acidophilus DSM 142.</title>
        <authorList>
            <person name="Kyndt J.A."/>
            <person name="Meyer T.E."/>
        </authorList>
    </citation>
    <scope>NUCLEOTIDE SEQUENCE [LARGE SCALE GENOMIC DNA]</scope>
    <source>
        <strain evidence="3 4">DSM 142</strain>
    </source>
</reference>
<evidence type="ECO:0000259" key="2">
    <source>
        <dbReference type="Pfam" id="PF00561"/>
    </source>
</evidence>
<comment type="caution">
    <text evidence="3">The sequence shown here is derived from an EMBL/GenBank/DDBJ whole genome shotgun (WGS) entry which is preliminary data.</text>
</comment>
<accession>A0A6N8DPX4</accession>
<dbReference type="InterPro" id="IPR050266">
    <property type="entry name" value="AB_hydrolase_sf"/>
</dbReference>
<proteinExistence type="predicted"/>
<dbReference type="Gene3D" id="3.40.50.1820">
    <property type="entry name" value="alpha/beta hydrolase"/>
    <property type="match status" value="1"/>
</dbReference>
<name>A0A6N8DPX4_RHOAC</name>
<dbReference type="PRINTS" id="PR00111">
    <property type="entry name" value="ABHYDROLASE"/>
</dbReference>
<evidence type="ECO:0000313" key="3">
    <source>
        <dbReference type="EMBL" id="MTV31253.1"/>
    </source>
</evidence>
<feature type="signal peptide" evidence="1">
    <location>
        <begin position="1"/>
        <end position="30"/>
    </location>
</feature>
<dbReference type="PROSITE" id="PS51318">
    <property type="entry name" value="TAT"/>
    <property type="match status" value="1"/>
</dbReference>
<dbReference type="Proteomes" id="UP000439113">
    <property type="component" value="Unassembled WGS sequence"/>
</dbReference>
<dbReference type="EMBL" id="WNKS01000006">
    <property type="protein sequence ID" value="MTV31253.1"/>
    <property type="molecule type" value="Genomic_DNA"/>
</dbReference>
<dbReference type="GO" id="GO:0046464">
    <property type="term" value="P:acylglycerol catabolic process"/>
    <property type="evidence" value="ECO:0007669"/>
    <property type="project" value="TreeGrafter"/>
</dbReference>
<dbReference type="PANTHER" id="PTHR43798:SF33">
    <property type="entry name" value="HYDROLASE, PUTATIVE (AFU_ORTHOLOGUE AFUA_2G14860)-RELATED"/>
    <property type="match status" value="1"/>
</dbReference>
<dbReference type="InterPro" id="IPR029058">
    <property type="entry name" value="AB_hydrolase_fold"/>
</dbReference>
<gene>
    <name evidence="3" type="ORF">GJ654_09620</name>
</gene>
<dbReference type="InterPro" id="IPR000639">
    <property type="entry name" value="Epox_hydrolase-like"/>
</dbReference>
<dbReference type="InterPro" id="IPR000073">
    <property type="entry name" value="AB_hydrolase_1"/>
</dbReference>
<protein>
    <submittedName>
        <fullName evidence="3">Alpha/beta fold hydrolase</fullName>
    </submittedName>
</protein>